<dbReference type="InterPro" id="IPR000890">
    <property type="entry name" value="Aliphatic_acid_kin_short-chain"/>
</dbReference>
<evidence type="ECO:0000256" key="2">
    <source>
        <dbReference type="ARBA" id="ARBA00022679"/>
    </source>
</evidence>
<organism evidence="8 9">
    <name type="scientific">Paenibacillus filicis</name>
    <dbReference type="NCBI Taxonomy" id="669464"/>
    <lineage>
        <taxon>Bacteria</taxon>
        <taxon>Bacillati</taxon>
        <taxon>Bacillota</taxon>
        <taxon>Bacilli</taxon>
        <taxon>Bacillales</taxon>
        <taxon>Paenibacillaceae</taxon>
        <taxon>Paenibacillus</taxon>
    </lineage>
</organism>
<name>A0ABU9DLP4_9BACL</name>
<feature type="binding site" evidence="6">
    <location>
        <position position="14"/>
    </location>
    <ligand>
        <name>ATP</name>
        <dbReference type="ChEBI" id="CHEBI:30616"/>
    </ligand>
</feature>
<keyword evidence="9" id="KW-1185">Reference proteome</keyword>
<dbReference type="NCBIfam" id="TIGR00016">
    <property type="entry name" value="ackA"/>
    <property type="match status" value="1"/>
</dbReference>
<evidence type="ECO:0000256" key="7">
    <source>
        <dbReference type="RuleBase" id="RU003835"/>
    </source>
</evidence>
<keyword evidence="4 6" id="KW-0418">Kinase</keyword>
<proteinExistence type="inferred from homology"/>
<feature type="binding site" evidence="6">
    <location>
        <begin position="331"/>
        <end position="335"/>
    </location>
    <ligand>
        <name>ATP</name>
        <dbReference type="ChEBI" id="CHEBI:30616"/>
    </ligand>
</feature>
<evidence type="ECO:0000256" key="5">
    <source>
        <dbReference type="ARBA" id="ARBA00022840"/>
    </source>
</evidence>
<dbReference type="CDD" id="cd24010">
    <property type="entry name" value="ASKHA_NBD_AcK_PK"/>
    <property type="match status" value="1"/>
</dbReference>
<feature type="binding site" evidence="6">
    <location>
        <position position="385"/>
    </location>
    <ligand>
        <name>Mg(2+)</name>
        <dbReference type="ChEBI" id="CHEBI:18420"/>
    </ligand>
</feature>
<dbReference type="HAMAP" id="MF_00020">
    <property type="entry name" value="Acetate_kinase"/>
    <property type="match status" value="1"/>
</dbReference>
<keyword evidence="6" id="KW-0460">Magnesium</keyword>
<keyword evidence="5 6" id="KW-0067">ATP-binding</keyword>
<dbReference type="GO" id="GO:0008776">
    <property type="term" value="F:acetate kinase activity"/>
    <property type="evidence" value="ECO:0007669"/>
    <property type="project" value="UniProtKB-EC"/>
</dbReference>
<dbReference type="PANTHER" id="PTHR21060:SF15">
    <property type="entry name" value="ACETATE KINASE-RELATED"/>
    <property type="match status" value="1"/>
</dbReference>
<sequence>MIVLVINAGSSSLKFQLYNMENEAVLAKGKVERIGMDSAILTYEPEGKQDIREVREILEHTTAIRRVLDMLAHPEFGVLKSVRDIQAVGHRVVHGGESFSSSVLVDDRVKQEIKRLFDLAPLHNPAHMLGIQAVETNMPGVPQAVVFDTAFHQTMPSAAYLYPIPMVLYKKHKIRRYGFHGTSHAYVSERAAAYLGRPIEELKLVTCHIGNGASCAAVLHGKSVDTSMGMTPLEGLMMGTRSGDIDPAIVPFAMSKEELTLSEVNSMLNKHSGLMAISGISSDMREVTQAMQDGDKNAALAFEMYEYRLRKCIGAYAAAMNGIDAIVFTAGVGENSAALRAAVCRNLTFLGLRLDEEANARRSQEDRMISTADSRVQVLVVPTNEELVIARDTYELILHSNPVQ</sequence>
<dbReference type="PANTHER" id="PTHR21060">
    <property type="entry name" value="ACETATE KINASE"/>
    <property type="match status" value="1"/>
</dbReference>
<evidence type="ECO:0000256" key="6">
    <source>
        <dbReference type="HAMAP-Rule" id="MF_00020"/>
    </source>
</evidence>
<dbReference type="PROSITE" id="PS01075">
    <property type="entry name" value="ACETATE_KINASE_1"/>
    <property type="match status" value="1"/>
</dbReference>
<evidence type="ECO:0000313" key="9">
    <source>
        <dbReference type="Proteomes" id="UP001469365"/>
    </source>
</evidence>
<reference evidence="8 9" key="1">
    <citation type="submission" date="2024-04" db="EMBL/GenBank/DDBJ databases">
        <title>draft genome sequnece of Paenibacillus filicis.</title>
        <authorList>
            <person name="Kim D.-U."/>
        </authorList>
    </citation>
    <scope>NUCLEOTIDE SEQUENCE [LARGE SCALE GENOMIC DNA]</scope>
    <source>
        <strain evidence="8 9">KACC14197</strain>
    </source>
</reference>
<protein>
    <recommendedName>
        <fullName evidence="6">Acetate kinase</fullName>
        <ecNumber evidence="6">2.7.2.1</ecNumber>
    </recommendedName>
    <alternativeName>
        <fullName evidence="6">Acetokinase</fullName>
    </alternativeName>
</protein>
<dbReference type="Pfam" id="PF00871">
    <property type="entry name" value="Acetate_kinase"/>
    <property type="match status" value="1"/>
</dbReference>
<keyword evidence="3 6" id="KW-0547">Nucleotide-binding</keyword>
<keyword evidence="6" id="KW-0963">Cytoplasm</keyword>
<feature type="active site" description="Proton donor/acceptor" evidence="6">
    <location>
        <position position="148"/>
    </location>
</feature>
<keyword evidence="6" id="KW-0479">Metal-binding</keyword>
<comment type="function">
    <text evidence="6">Catalyzes the formation of acetyl phosphate from acetate and ATP. Can also catalyze the reverse reaction.</text>
</comment>
<dbReference type="EC" id="2.7.2.1" evidence="6"/>
<dbReference type="PRINTS" id="PR00471">
    <property type="entry name" value="ACETATEKNASE"/>
</dbReference>
<dbReference type="InterPro" id="IPR004372">
    <property type="entry name" value="Ac/propionate_kinase"/>
</dbReference>
<dbReference type="InterPro" id="IPR023865">
    <property type="entry name" value="Aliphatic_acid_kinase_CS"/>
</dbReference>
<feature type="binding site" evidence="6">
    <location>
        <position position="7"/>
    </location>
    <ligand>
        <name>Mg(2+)</name>
        <dbReference type="ChEBI" id="CHEBI:18420"/>
    </ligand>
</feature>
<evidence type="ECO:0000313" key="8">
    <source>
        <dbReference type="EMBL" id="MEK8129775.1"/>
    </source>
</evidence>
<dbReference type="InterPro" id="IPR043129">
    <property type="entry name" value="ATPase_NBD"/>
</dbReference>
<dbReference type="PIRSF" id="PIRSF000722">
    <property type="entry name" value="Acetate_prop_kin"/>
    <property type="match status" value="1"/>
</dbReference>
<evidence type="ECO:0000256" key="4">
    <source>
        <dbReference type="ARBA" id="ARBA00022777"/>
    </source>
</evidence>
<dbReference type="SUPFAM" id="SSF53067">
    <property type="entry name" value="Actin-like ATPase domain"/>
    <property type="match status" value="2"/>
</dbReference>
<comment type="subunit">
    <text evidence="6">Homodimer.</text>
</comment>
<feature type="binding site" evidence="6">
    <location>
        <begin position="283"/>
        <end position="285"/>
    </location>
    <ligand>
        <name>ATP</name>
        <dbReference type="ChEBI" id="CHEBI:30616"/>
    </ligand>
</feature>
<comment type="cofactor">
    <cofactor evidence="6">
        <name>Mg(2+)</name>
        <dbReference type="ChEBI" id="CHEBI:18420"/>
    </cofactor>
    <cofactor evidence="6">
        <name>Mn(2+)</name>
        <dbReference type="ChEBI" id="CHEBI:29035"/>
    </cofactor>
    <text evidence="6">Mg(2+). Can also accept Mn(2+).</text>
</comment>
<evidence type="ECO:0000256" key="3">
    <source>
        <dbReference type="ARBA" id="ARBA00022741"/>
    </source>
</evidence>
<feature type="site" description="Transition state stabilizer" evidence="6">
    <location>
        <position position="241"/>
    </location>
</feature>
<dbReference type="EMBL" id="JBBPCC010000011">
    <property type="protein sequence ID" value="MEK8129775.1"/>
    <property type="molecule type" value="Genomic_DNA"/>
</dbReference>
<comment type="catalytic activity">
    <reaction evidence="6">
        <text>acetate + ATP = acetyl phosphate + ADP</text>
        <dbReference type="Rhea" id="RHEA:11352"/>
        <dbReference type="ChEBI" id="CHEBI:22191"/>
        <dbReference type="ChEBI" id="CHEBI:30089"/>
        <dbReference type="ChEBI" id="CHEBI:30616"/>
        <dbReference type="ChEBI" id="CHEBI:456216"/>
        <dbReference type="EC" id="2.7.2.1"/>
    </reaction>
</comment>
<accession>A0ABU9DLP4</accession>
<feature type="binding site" evidence="6">
    <location>
        <begin position="208"/>
        <end position="212"/>
    </location>
    <ligand>
        <name>ATP</name>
        <dbReference type="ChEBI" id="CHEBI:30616"/>
    </ligand>
</feature>
<comment type="similarity">
    <text evidence="1 6 7">Belongs to the acetokinase family.</text>
</comment>
<comment type="caution">
    <text evidence="8">The sequence shown here is derived from an EMBL/GenBank/DDBJ whole genome shotgun (WGS) entry which is preliminary data.</text>
</comment>
<dbReference type="Proteomes" id="UP001469365">
    <property type="component" value="Unassembled WGS sequence"/>
</dbReference>
<comment type="pathway">
    <text evidence="6">Metabolic intermediate biosynthesis; acetyl-CoA biosynthesis; acetyl-CoA from acetate: step 1/2.</text>
</comment>
<feature type="site" description="Transition state stabilizer" evidence="6">
    <location>
        <position position="180"/>
    </location>
</feature>
<gene>
    <name evidence="6" type="primary">ackA</name>
    <name evidence="8" type="ORF">WMW72_17855</name>
</gene>
<dbReference type="RefSeq" id="WP_341416890.1">
    <property type="nucleotide sequence ID" value="NZ_JBBPCC010000011.1"/>
</dbReference>
<dbReference type="Gene3D" id="3.30.420.40">
    <property type="match status" value="2"/>
</dbReference>
<feature type="binding site" evidence="6">
    <location>
        <position position="91"/>
    </location>
    <ligand>
        <name>substrate</name>
    </ligand>
</feature>
<comment type="subcellular location">
    <subcellularLocation>
        <location evidence="6">Cytoplasm</location>
    </subcellularLocation>
</comment>
<evidence type="ECO:0000256" key="1">
    <source>
        <dbReference type="ARBA" id="ARBA00008748"/>
    </source>
</evidence>
<keyword evidence="2 6" id="KW-0808">Transferase</keyword>